<evidence type="ECO:0000256" key="1">
    <source>
        <dbReference type="SAM" id="MobiDB-lite"/>
    </source>
</evidence>
<feature type="compositionally biased region" description="Basic and acidic residues" evidence="1">
    <location>
        <begin position="94"/>
        <end position="136"/>
    </location>
</feature>
<accession>A0A2Z7DGW1</accession>
<dbReference type="EMBL" id="KQ986574">
    <property type="protein sequence ID" value="KZV58603.1"/>
    <property type="molecule type" value="Genomic_DNA"/>
</dbReference>
<keyword evidence="3" id="KW-1185">Reference proteome</keyword>
<evidence type="ECO:0008006" key="4">
    <source>
        <dbReference type="Google" id="ProtNLM"/>
    </source>
</evidence>
<feature type="region of interest" description="Disordered" evidence="1">
    <location>
        <begin position="94"/>
        <end position="149"/>
    </location>
</feature>
<evidence type="ECO:0000313" key="2">
    <source>
        <dbReference type="EMBL" id="KZV58603.1"/>
    </source>
</evidence>
<evidence type="ECO:0000313" key="3">
    <source>
        <dbReference type="Proteomes" id="UP000250235"/>
    </source>
</evidence>
<name>A0A2Z7DGW1_9LAMI</name>
<dbReference type="Proteomes" id="UP000250235">
    <property type="component" value="Unassembled WGS sequence"/>
</dbReference>
<sequence length="149" mass="17578">MAQLLECLVDQSSLGNGQSTGRLVSCKDPQERFRQQCPQEFSGGMPVLDYILKFERGCYFVPLTGRDVEEKLRHFVDGLRPTLKHDVRLAEPTDYRAAVNKDQRSEQDWKETDEERQSKRWKEIDEERQAFQNKDRRQSKRPNNNQQMS</sequence>
<organism evidence="2 3">
    <name type="scientific">Dorcoceras hygrometricum</name>
    <dbReference type="NCBI Taxonomy" id="472368"/>
    <lineage>
        <taxon>Eukaryota</taxon>
        <taxon>Viridiplantae</taxon>
        <taxon>Streptophyta</taxon>
        <taxon>Embryophyta</taxon>
        <taxon>Tracheophyta</taxon>
        <taxon>Spermatophyta</taxon>
        <taxon>Magnoliopsida</taxon>
        <taxon>eudicotyledons</taxon>
        <taxon>Gunneridae</taxon>
        <taxon>Pentapetalae</taxon>
        <taxon>asterids</taxon>
        <taxon>lamiids</taxon>
        <taxon>Lamiales</taxon>
        <taxon>Gesneriaceae</taxon>
        <taxon>Didymocarpoideae</taxon>
        <taxon>Trichosporeae</taxon>
        <taxon>Loxocarpinae</taxon>
        <taxon>Dorcoceras</taxon>
    </lineage>
</organism>
<protein>
    <recommendedName>
        <fullName evidence="4">Retrotransposon gag domain-containing protein</fullName>
    </recommendedName>
</protein>
<proteinExistence type="predicted"/>
<dbReference type="AlphaFoldDB" id="A0A2Z7DGW1"/>
<gene>
    <name evidence="2" type="ORF">F511_12443</name>
</gene>
<reference evidence="2 3" key="1">
    <citation type="journal article" date="2015" name="Proc. Natl. Acad. Sci. U.S.A.">
        <title>The resurrection genome of Boea hygrometrica: A blueprint for survival of dehydration.</title>
        <authorList>
            <person name="Xiao L."/>
            <person name="Yang G."/>
            <person name="Zhang L."/>
            <person name="Yang X."/>
            <person name="Zhao S."/>
            <person name="Ji Z."/>
            <person name="Zhou Q."/>
            <person name="Hu M."/>
            <person name="Wang Y."/>
            <person name="Chen M."/>
            <person name="Xu Y."/>
            <person name="Jin H."/>
            <person name="Xiao X."/>
            <person name="Hu G."/>
            <person name="Bao F."/>
            <person name="Hu Y."/>
            <person name="Wan P."/>
            <person name="Li L."/>
            <person name="Deng X."/>
            <person name="Kuang T."/>
            <person name="Xiang C."/>
            <person name="Zhu J.K."/>
            <person name="Oliver M.J."/>
            <person name="He Y."/>
        </authorList>
    </citation>
    <scope>NUCLEOTIDE SEQUENCE [LARGE SCALE GENOMIC DNA]</scope>
    <source>
        <strain evidence="3">cv. XS01</strain>
    </source>
</reference>
<dbReference type="OrthoDB" id="1936908at2759"/>